<sequence>MTSVSITPKGPFSLAASRRFLADFTPASYDHAADGVLRLAFPADDGVHVIGCAVRQKETAGPTPAAVTADITVHHGDTTLPAGSGTDHHRAARAQLARILSLDVDGTGFPALADADPVVAGLQADWPGLRPVCFHSPYEAAVWAVIGNRIRMSQAAAIKARLARDHGQAVQVAGEELHAFPAPGVLRRLDRAEGLSDTKLERLRALSEAALDGGLDAATLRDQPVESALTELQGLPGIGPFSAGLVLIRGAGHPDVFPAVEPRLHRAMATQYGLDAATAGDPARLARLARLATAWRPYRSWVALLLRARAQDSASR</sequence>
<evidence type="ECO:0000313" key="7">
    <source>
        <dbReference type="Proteomes" id="UP000027443"/>
    </source>
</evidence>
<proteinExistence type="predicted"/>
<evidence type="ECO:0000256" key="4">
    <source>
        <dbReference type="ARBA" id="ARBA00023204"/>
    </source>
</evidence>
<dbReference type="InterPro" id="IPR051912">
    <property type="entry name" value="Alkylbase_DNA_Glycosylase/TA"/>
</dbReference>
<gene>
    <name evidence="6" type="ORF">DC60_10865</name>
</gene>
<comment type="caution">
    <text evidence="6">The sequence shown here is derived from an EMBL/GenBank/DDBJ whole genome shotgun (WGS) entry which is preliminary data.</text>
</comment>
<comment type="catalytic activity">
    <reaction evidence="1">
        <text>Hydrolysis of alkylated DNA, releasing 3-methyladenine, 3-methylguanine, 7-methylguanine and 7-methyladenine.</text>
        <dbReference type="EC" id="3.2.2.21"/>
    </reaction>
</comment>
<dbReference type="SMART" id="SM00478">
    <property type="entry name" value="ENDO3c"/>
    <property type="match status" value="1"/>
</dbReference>
<dbReference type="Gene3D" id="1.10.1670.40">
    <property type="match status" value="1"/>
</dbReference>
<reference evidence="6 7" key="1">
    <citation type="submission" date="2014-03" db="EMBL/GenBank/DDBJ databases">
        <title>Genome Sequence of Streptomyces wadayamensis A23 strain, an endophytic actinobacteria from Citrus reticulata.</title>
        <authorList>
            <person name="de Oliveira L.G."/>
            <person name="Tormet G.D."/>
            <person name="Marcon J."/>
            <person name="Samborsky M."/>
            <person name="Araujo W.L."/>
            <person name="de Azevedo J.L."/>
        </authorList>
    </citation>
    <scope>NUCLEOTIDE SEQUENCE [LARGE SCALE GENOMIC DNA]</scope>
    <source>
        <strain evidence="6 7">A23</strain>
    </source>
</reference>
<keyword evidence="3" id="KW-0227">DNA damage</keyword>
<evidence type="ECO:0000259" key="5">
    <source>
        <dbReference type="SMART" id="SM00478"/>
    </source>
</evidence>
<dbReference type="PANTHER" id="PTHR43003:SF5">
    <property type="entry name" value="DNA-3-METHYLADENINE GLYCOSYLASE"/>
    <property type="match status" value="1"/>
</dbReference>
<accession>A0ABR4SEV2</accession>
<evidence type="ECO:0000256" key="1">
    <source>
        <dbReference type="ARBA" id="ARBA00000086"/>
    </source>
</evidence>
<dbReference type="PANTHER" id="PTHR43003">
    <property type="entry name" value="DNA-3-METHYLADENINE GLYCOSYLASE"/>
    <property type="match status" value="1"/>
</dbReference>
<dbReference type="SUPFAM" id="SSF48150">
    <property type="entry name" value="DNA-glycosylase"/>
    <property type="match status" value="1"/>
</dbReference>
<dbReference type="Gene3D" id="1.10.340.30">
    <property type="entry name" value="Hypothetical protein, domain 2"/>
    <property type="match status" value="1"/>
</dbReference>
<dbReference type="RefSeq" id="WP_049977303.1">
    <property type="nucleotide sequence ID" value="NZ_JHDU01000004.1"/>
</dbReference>
<keyword evidence="4" id="KW-0234">DNA repair</keyword>
<protein>
    <recommendedName>
        <fullName evidence="2">DNA-3-methyladenine glycosylase II</fullName>
        <ecNumber evidence="2">3.2.2.21</ecNumber>
    </recommendedName>
</protein>
<dbReference type="InterPro" id="IPR011257">
    <property type="entry name" value="DNA_glycosylase"/>
</dbReference>
<feature type="domain" description="HhH-GPD" evidence="5">
    <location>
        <begin position="146"/>
        <end position="311"/>
    </location>
</feature>
<keyword evidence="7" id="KW-1185">Reference proteome</keyword>
<dbReference type="Proteomes" id="UP000027443">
    <property type="component" value="Unassembled WGS sequence"/>
</dbReference>
<evidence type="ECO:0000313" key="6">
    <source>
        <dbReference type="EMBL" id="KDR64196.1"/>
    </source>
</evidence>
<organism evidence="6 7">
    <name type="scientific">Streptomyces wadayamensis</name>
    <dbReference type="NCBI Taxonomy" id="141454"/>
    <lineage>
        <taxon>Bacteria</taxon>
        <taxon>Bacillati</taxon>
        <taxon>Actinomycetota</taxon>
        <taxon>Actinomycetes</taxon>
        <taxon>Kitasatosporales</taxon>
        <taxon>Streptomycetaceae</taxon>
        <taxon>Streptomyces</taxon>
    </lineage>
</organism>
<dbReference type="InterPro" id="IPR003265">
    <property type="entry name" value="HhH-GPD_domain"/>
</dbReference>
<evidence type="ECO:0000256" key="3">
    <source>
        <dbReference type="ARBA" id="ARBA00022763"/>
    </source>
</evidence>
<name>A0ABR4SEV2_9ACTN</name>
<evidence type="ECO:0000256" key="2">
    <source>
        <dbReference type="ARBA" id="ARBA00012000"/>
    </source>
</evidence>
<dbReference type="EMBL" id="JHDU01000004">
    <property type="protein sequence ID" value="KDR64196.1"/>
    <property type="molecule type" value="Genomic_DNA"/>
</dbReference>
<dbReference type="EC" id="3.2.2.21" evidence="2"/>